<dbReference type="RefSeq" id="WP_271890745.1">
    <property type="nucleotide sequence ID" value="NZ_JAQBIE010000048.1"/>
</dbReference>
<dbReference type="InterPro" id="IPR051459">
    <property type="entry name" value="Cytochrome_c-type_DH"/>
</dbReference>
<name>A0ABT4ZJV7_9RHOB</name>
<organism evidence="8 9">
    <name type="scientific">Paracoccus onchidii</name>
    <dbReference type="NCBI Taxonomy" id="3017813"/>
    <lineage>
        <taxon>Bacteria</taxon>
        <taxon>Pseudomonadati</taxon>
        <taxon>Pseudomonadota</taxon>
        <taxon>Alphaproteobacteria</taxon>
        <taxon>Rhodobacterales</taxon>
        <taxon>Paracoccaceae</taxon>
        <taxon>Paracoccus</taxon>
    </lineage>
</organism>
<protein>
    <submittedName>
        <fullName evidence="8">Cytochrome c</fullName>
    </submittedName>
</protein>
<dbReference type="PANTHER" id="PTHR35008">
    <property type="entry name" value="BLL4482 PROTEIN-RELATED"/>
    <property type="match status" value="1"/>
</dbReference>
<evidence type="ECO:0000259" key="7">
    <source>
        <dbReference type="PROSITE" id="PS51007"/>
    </source>
</evidence>
<evidence type="ECO:0000256" key="1">
    <source>
        <dbReference type="ARBA" id="ARBA00022617"/>
    </source>
</evidence>
<keyword evidence="6" id="KW-0732">Signal</keyword>
<reference evidence="8" key="1">
    <citation type="submission" date="2022-12" db="EMBL/GenBank/DDBJ databases">
        <title>Paracoccus onchidii sp. nov., isolated from a marine invertebrate from the South China Sea.</title>
        <authorList>
            <person name="Xu S."/>
            <person name="Liu Z."/>
            <person name="Xu Y."/>
        </authorList>
    </citation>
    <scope>NUCLEOTIDE SEQUENCE</scope>
    <source>
        <strain evidence="8">Z330</strain>
    </source>
</reference>
<dbReference type="Pfam" id="PF00034">
    <property type="entry name" value="Cytochrom_C"/>
    <property type="match status" value="1"/>
</dbReference>
<evidence type="ECO:0000313" key="8">
    <source>
        <dbReference type="EMBL" id="MDB6179650.1"/>
    </source>
</evidence>
<keyword evidence="9" id="KW-1185">Reference proteome</keyword>
<keyword evidence="1 4" id="KW-0349">Heme</keyword>
<evidence type="ECO:0000256" key="5">
    <source>
        <dbReference type="SAM" id="MobiDB-lite"/>
    </source>
</evidence>
<gene>
    <name evidence="8" type="ORF">PAF17_19500</name>
</gene>
<dbReference type="InterPro" id="IPR036909">
    <property type="entry name" value="Cyt_c-like_dom_sf"/>
</dbReference>
<feature type="signal peptide" evidence="6">
    <location>
        <begin position="1"/>
        <end position="21"/>
    </location>
</feature>
<comment type="caution">
    <text evidence="8">The sequence shown here is derived from an EMBL/GenBank/DDBJ whole genome shotgun (WGS) entry which is preliminary data.</text>
</comment>
<feature type="chain" id="PRO_5046980302" evidence="6">
    <location>
        <begin position="22"/>
        <end position="224"/>
    </location>
</feature>
<evidence type="ECO:0000313" key="9">
    <source>
        <dbReference type="Proteomes" id="UP001165641"/>
    </source>
</evidence>
<dbReference type="PROSITE" id="PS51007">
    <property type="entry name" value="CYTC"/>
    <property type="match status" value="1"/>
</dbReference>
<dbReference type="Proteomes" id="UP001165641">
    <property type="component" value="Unassembled WGS sequence"/>
</dbReference>
<evidence type="ECO:0000256" key="6">
    <source>
        <dbReference type="SAM" id="SignalP"/>
    </source>
</evidence>
<accession>A0ABT4ZJV7</accession>
<evidence type="ECO:0000256" key="3">
    <source>
        <dbReference type="ARBA" id="ARBA00023004"/>
    </source>
</evidence>
<dbReference type="PANTHER" id="PTHR35008:SF8">
    <property type="entry name" value="ALCOHOL DEHYDROGENASE CYTOCHROME C SUBUNIT"/>
    <property type="match status" value="1"/>
</dbReference>
<dbReference type="EMBL" id="JAQBIE010000048">
    <property type="protein sequence ID" value="MDB6179650.1"/>
    <property type="molecule type" value="Genomic_DNA"/>
</dbReference>
<feature type="region of interest" description="Disordered" evidence="5">
    <location>
        <begin position="38"/>
        <end position="61"/>
    </location>
</feature>
<sequence length="224" mass="23568">MSMRNFVLPIFCVASGGMAFAQTDSAARTVADLPAEIEETGERAPSPPPLSSADDGAPVDLATNQYGIGSPASEEQIAQIDIDVMPDGRGLPEGRGTYAEGETLYADRCLACHGENLEGVAELGAPKLVGGRDSLASDQPVKTVESYWPYASTLFDYVHRAMPMDSPGSLTPDEVYALSAYILGQSGITSDDADAVLNAESFAQVTMPNADGFVEDPRGRGQTE</sequence>
<evidence type="ECO:0000256" key="2">
    <source>
        <dbReference type="ARBA" id="ARBA00022723"/>
    </source>
</evidence>
<dbReference type="Gene3D" id="1.10.760.10">
    <property type="entry name" value="Cytochrome c-like domain"/>
    <property type="match status" value="1"/>
</dbReference>
<keyword evidence="2 4" id="KW-0479">Metal-binding</keyword>
<dbReference type="SUPFAM" id="SSF46626">
    <property type="entry name" value="Cytochrome c"/>
    <property type="match status" value="1"/>
</dbReference>
<keyword evidence="3 4" id="KW-0408">Iron</keyword>
<proteinExistence type="predicted"/>
<feature type="domain" description="Cytochrome c" evidence="7">
    <location>
        <begin position="96"/>
        <end position="186"/>
    </location>
</feature>
<evidence type="ECO:0000256" key="4">
    <source>
        <dbReference type="PROSITE-ProRule" id="PRU00433"/>
    </source>
</evidence>
<dbReference type="InterPro" id="IPR009056">
    <property type="entry name" value="Cyt_c-like_dom"/>
</dbReference>